<feature type="region of interest" description="Disordered" evidence="1">
    <location>
        <begin position="176"/>
        <end position="232"/>
    </location>
</feature>
<dbReference type="EMBL" id="JAAIVB010000008">
    <property type="protein sequence ID" value="NEX59829.1"/>
    <property type="molecule type" value="Genomic_DNA"/>
</dbReference>
<evidence type="ECO:0000313" key="3">
    <source>
        <dbReference type="Proteomes" id="UP000482155"/>
    </source>
</evidence>
<dbReference type="InterPro" id="IPR018718">
    <property type="entry name" value="DUF2242"/>
</dbReference>
<dbReference type="AlphaFoldDB" id="A0A6B3SQ39"/>
<gene>
    <name evidence="2" type="ORF">G3574_01935</name>
</gene>
<proteinExistence type="predicted"/>
<dbReference type="Proteomes" id="UP000482155">
    <property type="component" value="Unassembled WGS sequence"/>
</dbReference>
<dbReference type="PROSITE" id="PS51257">
    <property type="entry name" value="PROKAR_LIPOPROTEIN"/>
    <property type="match status" value="1"/>
</dbReference>
<accession>A0A6B3SQ39</accession>
<feature type="compositionally biased region" description="Basic and acidic residues" evidence="1">
    <location>
        <begin position="176"/>
        <end position="191"/>
    </location>
</feature>
<keyword evidence="3" id="KW-1185">Reference proteome</keyword>
<dbReference type="RefSeq" id="WP_163960316.1">
    <property type="nucleotide sequence ID" value="NZ_JAAIVB010000008.1"/>
</dbReference>
<feature type="compositionally biased region" description="Basic and acidic residues" evidence="1">
    <location>
        <begin position="220"/>
        <end position="232"/>
    </location>
</feature>
<comment type="caution">
    <text evidence="2">The sequence shown here is derived from an EMBL/GenBank/DDBJ whole genome shotgun (WGS) entry which is preliminary data.</text>
</comment>
<dbReference type="Pfam" id="PF10001">
    <property type="entry name" value="DUF2242"/>
    <property type="match status" value="1"/>
</dbReference>
<evidence type="ECO:0000313" key="2">
    <source>
        <dbReference type="EMBL" id="NEX59829.1"/>
    </source>
</evidence>
<protein>
    <submittedName>
        <fullName evidence="2">DUF2242 domain-containing protein</fullName>
    </submittedName>
</protein>
<evidence type="ECO:0000256" key="1">
    <source>
        <dbReference type="SAM" id="MobiDB-lite"/>
    </source>
</evidence>
<sequence>MTFKSILLATTCAAVLCACGTTMPKKQSDYRAEDFGSADTYSRIFPGTDESTCEAARRALLSQGYIITLVKPSQINGRKNFQPDHDTHVQIEFHVVCAINAKGSNTTTAFVNAVRDRYTLKKSSNSASLGVGVLGSVSLPFGSTDDSMVKTGSETIPVRRFYDRFFELMEGYLDVKLDEPDKGPGDGKELDSPADEPATKAVSGQDGKESQGAAGAVANRRPEINGESSSRE</sequence>
<reference evidence="2 3" key="1">
    <citation type="submission" date="2020-02" db="EMBL/GenBank/DDBJ databases">
        <authorList>
            <person name="Kim M.K."/>
        </authorList>
    </citation>
    <scope>NUCLEOTIDE SEQUENCE [LARGE SCALE GENOMIC DNA]</scope>
    <source>
        <strain evidence="2 3">17J57-3</strain>
    </source>
</reference>
<organism evidence="2 3">
    <name type="scientific">Noviherbaspirillum galbum</name>
    <dbReference type="NCBI Taxonomy" id="2709383"/>
    <lineage>
        <taxon>Bacteria</taxon>
        <taxon>Pseudomonadati</taxon>
        <taxon>Pseudomonadota</taxon>
        <taxon>Betaproteobacteria</taxon>
        <taxon>Burkholderiales</taxon>
        <taxon>Oxalobacteraceae</taxon>
        <taxon>Noviherbaspirillum</taxon>
    </lineage>
</organism>
<name>A0A6B3SQ39_9BURK</name>